<dbReference type="Gene3D" id="3.40.50.12580">
    <property type="match status" value="1"/>
</dbReference>
<dbReference type="AlphaFoldDB" id="A0A7C8KZ91"/>
<name>A0A7C8KZ91_9BACI</name>
<comment type="caution">
    <text evidence="1">The sequence shown here is derived from an EMBL/GenBank/DDBJ whole genome shotgun (WGS) entry which is preliminary data.</text>
</comment>
<reference evidence="1 2" key="1">
    <citation type="submission" date="2019-10" db="EMBL/GenBank/DDBJ databases">
        <title>Gracilibacillus sp. nov. isolated from rice seeds.</title>
        <authorList>
            <person name="He S."/>
        </authorList>
    </citation>
    <scope>NUCLEOTIDE SEQUENCE [LARGE SCALE GENOMIC DNA]</scope>
    <source>
        <strain evidence="1 2">TD8</strain>
    </source>
</reference>
<protein>
    <recommendedName>
        <fullName evidence="3">Lipid-A-disaccharide synthase</fullName>
    </recommendedName>
</protein>
<dbReference type="OrthoDB" id="2622399at2"/>
<dbReference type="SUPFAM" id="SSF53756">
    <property type="entry name" value="UDP-Glycosyltransferase/glycogen phosphorylase"/>
    <property type="match status" value="1"/>
</dbReference>
<dbReference type="Proteomes" id="UP000480246">
    <property type="component" value="Unassembled WGS sequence"/>
</dbReference>
<accession>A0A7C8KZ91</accession>
<keyword evidence="2" id="KW-1185">Reference proteome</keyword>
<proteinExistence type="predicted"/>
<dbReference type="InterPro" id="IPR043148">
    <property type="entry name" value="TagF_C"/>
</dbReference>
<sequence length="493" mass="56748">MSTFLKNYWSLYYDFIKDFESLKYNGYSLPYLCHLPRYVLHQNRLLNELEGADYSKNIKRNINGPKELQALFNQFVQSHEKKPLTKNQGKTVINMDKLLRFSPETLSKFDPAKTVILSTMSKKKRKKPKIVSNKATVEPLNGVIVNQAGGKKPKPTQKTASNILLPVYPLDKYTSDVKKQVKIIQQQATKMFVKYNDHHIYKDQNFQIWFLQAISDVISCIEMVKKFLQEVKVACIIVPSTHNYKSRILAVVASEAGIPTICMQHGIVSSELGYIPKIATVDAVYGNFEKDMFKKMDVPKNSVEIIGHPRFDQAFKKVSIKTKLDTGKKKSILIALRGAQDDKLWRQFITTIANNKLDLNVFIKNYPSKEPHPLTKEFPFVHSTKKLEIYELFPQVDAVITYSSTVGIEAMLAGKQVFILLEDFRDYSGYYDKLGNLVVKNPIELGNLVTDYFNNTETRRLAENQRKKFLDYIYPVQTSSIDRLNNLINRLTK</sequence>
<evidence type="ECO:0008006" key="3">
    <source>
        <dbReference type="Google" id="ProtNLM"/>
    </source>
</evidence>
<dbReference type="EMBL" id="WEID01000052">
    <property type="protein sequence ID" value="KAB8135796.1"/>
    <property type="molecule type" value="Genomic_DNA"/>
</dbReference>
<evidence type="ECO:0000313" key="2">
    <source>
        <dbReference type="Proteomes" id="UP000480246"/>
    </source>
</evidence>
<gene>
    <name evidence="1" type="ORF">F9U64_11045</name>
</gene>
<dbReference type="RefSeq" id="WP_153403334.1">
    <property type="nucleotide sequence ID" value="NZ_ML762430.1"/>
</dbReference>
<organism evidence="1 2">
    <name type="scientific">Gracilibacillus oryzae</name>
    <dbReference type="NCBI Taxonomy" id="1672701"/>
    <lineage>
        <taxon>Bacteria</taxon>
        <taxon>Bacillati</taxon>
        <taxon>Bacillota</taxon>
        <taxon>Bacilli</taxon>
        <taxon>Bacillales</taxon>
        <taxon>Bacillaceae</taxon>
        <taxon>Gracilibacillus</taxon>
    </lineage>
</organism>
<evidence type="ECO:0000313" key="1">
    <source>
        <dbReference type="EMBL" id="KAB8135796.1"/>
    </source>
</evidence>